<dbReference type="NCBIfam" id="NF003814">
    <property type="entry name" value="PRK05406.1-3"/>
    <property type="match status" value="1"/>
</dbReference>
<dbReference type="SUPFAM" id="SSF88713">
    <property type="entry name" value="Glycoside hydrolase/deacetylase"/>
    <property type="match status" value="1"/>
</dbReference>
<dbReference type="STRING" id="519424.AZF04_15990"/>
<sequence>MMFIDLNCDLGEGYGPYKIGRDEEIIPLVSSVNIACGYHAGDHSVMAKTIKMAKKHQVSIGAHPGYPDLQGFGRRFIPMKSEEIFDMLVYQIGAISSMCKAYGTSLEHVKPHGALYNLASVNPSVAEAIVQAIKAVDHSLILFGLSGSVLSKIGEEHGLCVAHEVFADRTYQNNGMLTPREQKNAVITDVEMASKRIKELISNGEMPTVSGKKIPLKVDTICVHGDEDKAFIFLKKLRSQLVSQGIDVRKVGEHHGT</sequence>
<dbReference type="PANTHER" id="PTHR30292:SF0">
    <property type="entry name" value="5-OXOPROLINASE SUBUNIT A"/>
    <property type="match status" value="1"/>
</dbReference>
<dbReference type="EC" id="3.5.2.9" evidence="1"/>
<dbReference type="InterPro" id="IPR005501">
    <property type="entry name" value="LamB/YcsF/PxpA-like"/>
</dbReference>
<reference evidence="2" key="1">
    <citation type="submission" date="2016-02" db="EMBL/GenBank/DDBJ databases">
        <title>Genome sequence of Bacillus trypoxylicola KCTC 13244(T).</title>
        <authorList>
            <person name="Jeong H."/>
            <person name="Park S.-H."/>
            <person name="Choi S.-K."/>
        </authorList>
    </citation>
    <scope>NUCLEOTIDE SEQUENCE [LARGE SCALE GENOMIC DNA]</scope>
    <source>
        <strain evidence="2">KCTC 13244</strain>
    </source>
</reference>
<dbReference type="PANTHER" id="PTHR30292">
    <property type="entry name" value="UNCHARACTERIZED PROTEIN YBGL-RELATED"/>
    <property type="match status" value="1"/>
</dbReference>
<keyword evidence="1" id="KW-0067">ATP-binding</keyword>
<dbReference type="EMBL" id="LTAO01000005">
    <property type="protein sequence ID" value="KYG33761.1"/>
    <property type="molecule type" value="Genomic_DNA"/>
</dbReference>
<comment type="function">
    <text evidence="1">Catalyzes the cleavage of 5-oxoproline to form L-glutamate coupled to the hydrolysis of ATP to ADP and inorganic phosphate.</text>
</comment>
<dbReference type="InterPro" id="IPR011330">
    <property type="entry name" value="Glyco_hydro/deAcase_b/a-brl"/>
</dbReference>
<keyword evidence="1" id="KW-0378">Hydrolase</keyword>
<protein>
    <recommendedName>
        <fullName evidence="1">5-oxoprolinase subunit A</fullName>
        <shortName evidence="1">5-OPase subunit A</shortName>
        <ecNumber evidence="1">3.5.2.9</ecNumber>
    </recommendedName>
    <alternativeName>
        <fullName evidence="1">5-oxoprolinase (ATP-hydrolyzing) subunit A</fullName>
    </alternativeName>
</protein>
<dbReference type="GO" id="GO:0017168">
    <property type="term" value="F:5-oxoprolinase (ATP-hydrolyzing) activity"/>
    <property type="evidence" value="ECO:0007669"/>
    <property type="project" value="UniProtKB-UniRule"/>
</dbReference>
<dbReference type="CDD" id="cd10787">
    <property type="entry name" value="LamB_YcsF_like"/>
    <property type="match status" value="1"/>
</dbReference>
<dbReference type="GO" id="GO:0005524">
    <property type="term" value="F:ATP binding"/>
    <property type="evidence" value="ECO:0007669"/>
    <property type="project" value="UniProtKB-UniRule"/>
</dbReference>
<dbReference type="Pfam" id="PF03746">
    <property type="entry name" value="LamB_YcsF"/>
    <property type="match status" value="1"/>
</dbReference>
<comment type="caution">
    <text evidence="2">The sequence shown here is derived from an EMBL/GenBank/DDBJ whole genome shotgun (WGS) entry which is preliminary data.</text>
</comment>
<evidence type="ECO:0000313" key="3">
    <source>
        <dbReference type="Proteomes" id="UP000075806"/>
    </source>
</evidence>
<dbReference type="GO" id="GO:0005975">
    <property type="term" value="P:carbohydrate metabolic process"/>
    <property type="evidence" value="ECO:0007669"/>
    <property type="project" value="InterPro"/>
</dbReference>
<dbReference type="Proteomes" id="UP000075806">
    <property type="component" value="Unassembled WGS sequence"/>
</dbReference>
<dbReference type="NCBIfam" id="NF003816">
    <property type="entry name" value="PRK05406.1-5"/>
    <property type="match status" value="1"/>
</dbReference>
<keyword evidence="1" id="KW-0547">Nucleotide-binding</keyword>
<comment type="similarity">
    <text evidence="1">Belongs to the LamB/PxpA family.</text>
</comment>
<dbReference type="Gene3D" id="3.20.20.370">
    <property type="entry name" value="Glycoside hydrolase/deacetylase"/>
    <property type="match status" value="1"/>
</dbReference>
<dbReference type="HAMAP" id="MF_00691">
    <property type="entry name" value="PxpA"/>
    <property type="match status" value="1"/>
</dbReference>
<dbReference type="AlphaFoldDB" id="A0A161Q946"/>
<comment type="subunit">
    <text evidence="1">Forms a complex composed of PxpA, PxpB and PxpC.</text>
</comment>
<comment type="catalytic activity">
    <reaction evidence="1">
        <text>5-oxo-L-proline + ATP + 2 H2O = L-glutamate + ADP + phosphate + H(+)</text>
        <dbReference type="Rhea" id="RHEA:10348"/>
        <dbReference type="ChEBI" id="CHEBI:15377"/>
        <dbReference type="ChEBI" id="CHEBI:15378"/>
        <dbReference type="ChEBI" id="CHEBI:29985"/>
        <dbReference type="ChEBI" id="CHEBI:30616"/>
        <dbReference type="ChEBI" id="CHEBI:43474"/>
        <dbReference type="ChEBI" id="CHEBI:58402"/>
        <dbReference type="ChEBI" id="CHEBI:456216"/>
        <dbReference type="EC" id="3.5.2.9"/>
    </reaction>
</comment>
<evidence type="ECO:0000256" key="1">
    <source>
        <dbReference type="HAMAP-Rule" id="MF_00691"/>
    </source>
</evidence>
<proteinExistence type="inferred from homology"/>
<keyword evidence="3" id="KW-1185">Reference proteome</keyword>
<evidence type="ECO:0000313" key="2">
    <source>
        <dbReference type="EMBL" id="KYG33761.1"/>
    </source>
</evidence>
<name>A0A161Q946_9BACI</name>
<organism evidence="2 3">
    <name type="scientific">Alkalihalobacillus trypoxylicola</name>
    <dbReference type="NCBI Taxonomy" id="519424"/>
    <lineage>
        <taxon>Bacteria</taxon>
        <taxon>Bacillati</taxon>
        <taxon>Bacillota</taxon>
        <taxon>Bacilli</taxon>
        <taxon>Bacillales</taxon>
        <taxon>Bacillaceae</taxon>
        <taxon>Alkalihalobacillus</taxon>
    </lineage>
</organism>
<accession>A0A161Q946</accession>
<gene>
    <name evidence="1" type="primary">pxpA</name>
    <name evidence="2" type="ORF">AZF04_15990</name>
</gene>